<evidence type="ECO:0000256" key="1">
    <source>
        <dbReference type="SAM" id="SignalP"/>
    </source>
</evidence>
<comment type="caution">
    <text evidence="2">The sequence shown here is derived from an EMBL/GenBank/DDBJ whole genome shotgun (WGS) entry which is preliminary data.</text>
</comment>
<dbReference type="EMBL" id="JBAMIC010000004">
    <property type="protein sequence ID" value="KAK7107463.1"/>
    <property type="molecule type" value="Genomic_DNA"/>
</dbReference>
<evidence type="ECO:0000313" key="2">
    <source>
        <dbReference type="EMBL" id="KAK7107463.1"/>
    </source>
</evidence>
<dbReference type="Proteomes" id="UP001374579">
    <property type="component" value="Unassembled WGS sequence"/>
</dbReference>
<keyword evidence="3" id="KW-1185">Reference proteome</keyword>
<evidence type="ECO:0000313" key="3">
    <source>
        <dbReference type="Proteomes" id="UP001374579"/>
    </source>
</evidence>
<reference evidence="2 3" key="1">
    <citation type="submission" date="2024-02" db="EMBL/GenBank/DDBJ databases">
        <title>Chromosome-scale genome assembly of the rough periwinkle Littorina saxatilis.</title>
        <authorList>
            <person name="De Jode A."/>
            <person name="Faria R."/>
            <person name="Formenti G."/>
            <person name="Sims Y."/>
            <person name="Smith T.P."/>
            <person name="Tracey A."/>
            <person name="Wood J.M.D."/>
            <person name="Zagrodzka Z.B."/>
            <person name="Johannesson K."/>
            <person name="Butlin R.K."/>
            <person name="Leder E.H."/>
        </authorList>
    </citation>
    <scope>NUCLEOTIDE SEQUENCE [LARGE SCALE GENOMIC DNA]</scope>
    <source>
        <strain evidence="2">Snail1</strain>
        <tissue evidence="2">Muscle</tissue>
    </source>
</reference>
<name>A0AAN9GFX8_9CAEN</name>
<feature type="signal peptide" evidence="1">
    <location>
        <begin position="1"/>
        <end position="15"/>
    </location>
</feature>
<feature type="chain" id="PRO_5042844611" evidence="1">
    <location>
        <begin position="16"/>
        <end position="343"/>
    </location>
</feature>
<accession>A0AAN9GFX8</accession>
<organism evidence="2 3">
    <name type="scientific">Littorina saxatilis</name>
    <dbReference type="NCBI Taxonomy" id="31220"/>
    <lineage>
        <taxon>Eukaryota</taxon>
        <taxon>Metazoa</taxon>
        <taxon>Spiralia</taxon>
        <taxon>Lophotrochozoa</taxon>
        <taxon>Mollusca</taxon>
        <taxon>Gastropoda</taxon>
        <taxon>Caenogastropoda</taxon>
        <taxon>Littorinimorpha</taxon>
        <taxon>Littorinoidea</taxon>
        <taxon>Littorinidae</taxon>
        <taxon>Littorina</taxon>
    </lineage>
</organism>
<protein>
    <submittedName>
        <fullName evidence="2">Uncharacterized protein</fullName>
    </submittedName>
</protein>
<proteinExistence type="predicted"/>
<keyword evidence="1" id="KW-0732">Signal</keyword>
<sequence length="343" mass="38576">MKLFVVLALASVAAAGRVPVATAPASGVRVCQSNRGENLIQFNGRNQDIFFPCKYWALHRQQCGKYIINLSPGNRWIFPKYQLDTIWLAVENSETGKVWEGRTTNKLAVKFFNSAGQRDLFNKKDGSVATSDVFEFGKDEGVGVFIKDKEDTFKVTFTPWDPSNRKAFPNSDWKFECFDENAPLTNEYPAQLCGGEGKRLVMTRAKEDFDLPNRFRMNAIYFDTLTNPDIVHTNPKCTNATDILLNTCQSDAQRLLVINNCKTILHDQRHTECVTNYNCDPMDVFNACVMWGCTGTGFDPANKAMCHEVAEGIDFCPEFAQSGNLSARVEAANCYKDFLKIDV</sequence>
<gene>
    <name evidence="2" type="ORF">V1264_015388</name>
</gene>
<dbReference type="AlphaFoldDB" id="A0AAN9GFX8"/>